<dbReference type="EMBL" id="BAABME010005040">
    <property type="protein sequence ID" value="GAA0164423.1"/>
    <property type="molecule type" value="Genomic_DNA"/>
</dbReference>
<accession>A0AAV3QL74</accession>
<dbReference type="GO" id="GO:0003676">
    <property type="term" value="F:nucleic acid binding"/>
    <property type="evidence" value="ECO:0007669"/>
    <property type="project" value="InterPro"/>
</dbReference>
<organism evidence="3 4">
    <name type="scientific">Lithospermum erythrorhizon</name>
    <name type="common">Purple gromwell</name>
    <name type="synonym">Lithospermum officinale var. erythrorhizon</name>
    <dbReference type="NCBI Taxonomy" id="34254"/>
    <lineage>
        <taxon>Eukaryota</taxon>
        <taxon>Viridiplantae</taxon>
        <taxon>Streptophyta</taxon>
        <taxon>Embryophyta</taxon>
        <taxon>Tracheophyta</taxon>
        <taxon>Spermatophyta</taxon>
        <taxon>Magnoliopsida</taxon>
        <taxon>eudicotyledons</taxon>
        <taxon>Gunneridae</taxon>
        <taxon>Pentapetalae</taxon>
        <taxon>asterids</taxon>
        <taxon>lamiids</taxon>
        <taxon>Boraginales</taxon>
        <taxon>Boraginaceae</taxon>
        <taxon>Boraginoideae</taxon>
        <taxon>Lithospermeae</taxon>
        <taxon>Lithospermum</taxon>
    </lineage>
</organism>
<comment type="caution">
    <text evidence="3">The sequence shown here is derived from an EMBL/GenBank/DDBJ whole genome shotgun (WGS) entry which is preliminary data.</text>
</comment>
<keyword evidence="1" id="KW-0862">Zinc</keyword>
<keyword evidence="1" id="KW-0479">Metal-binding</keyword>
<dbReference type="InterPro" id="IPR001878">
    <property type="entry name" value="Znf_CCHC"/>
</dbReference>
<evidence type="ECO:0000313" key="3">
    <source>
        <dbReference type="EMBL" id="GAA0164423.1"/>
    </source>
</evidence>
<evidence type="ECO:0000256" key="1">
    <source>
        <dbReference type="PROSITE-ProRule" id="PRU00047"/>
    </source>
</evidence>
<dbReference type="GO" id="GO:0008270">
    <property type="term" value="F:zinc ion binding"/>
    <property type="evidence" value="ECO:0007669"/>
    <property type="project" value="UniProtKB-KW"/>
</dbReference>
<evidence type="ECO:0000313" key="4">
    <source>
        <dbReference type="Proteomes" id="UP001454036"/>
    </source>
</evidence>
<dbReference type="PROSITE" id="PS50158">
    <property type="entry name" value="ZF_CCHC"/>
    <property type="match status" value="1"/>
</dbReference>
<name>A0AAV3QL74_LITER</name>
<feature type="domain" description="CCHC-type" evidence="2">
    <location>
        <begin position="144"/>
        <end position="158"/>
    </location>
</feature>
<dbReference type="AlphaFoldDB" id="A0AAV3QL74"/>
<sequence>MDRNYATEIRERITHSLLGIILDSEYFTCSPGPLSTSMEQSSFVTGHPISASKIRVFPLWIFGCKSMGFRLKALGKIIFEEWLGPLKKSLVVYNNANEAQPLEFIRVKIRIPTSSPLVPGTYISSLDRHPIWVSFRYEKIFKACYQCGRIGHSILHCRISRTWALNNFLESLYYNNQDHNIDFHADVERPLFDH</sequence>
<proteinExistence type="predicted"/>
<dbReference type="Proteomes" id="UP001454036">
    <property type="component" value="Unassembled WGS sequence"/>
</dbReference>
<evidence type="ECO:0000259" key="2">
    <source>
        <dbReference type="PROSITE" id="PS50158"/>
    </source>
</evidence>
<keyword evidence="1" id="KW-0863">Zinc-finger</keyword>
<keyword evidence="4" id="KW-1185">Reference proteome</keyword>
<reference evidence="3 4" key="1">
    <citation type="submission" date="2024-01" db="EMBL/GenBank/DDBJ databases">
        <title>The complete chloroplast genome sequence of Lithospermum erythrorhizon: insights into the phylogenetic relationship among Boraginaceae species and the maternal lineages of purple gromwells.</title>
        <authorList>
            <person name="Okada T."/>
            <person name="Watanabe K."/>
        </authorList>
    </citation>
    <scope>NUCLEOTIDE SEQUENCE [LARGE SCALE GENOMIC DNA]</scope>
</reference>
<protein>
    <recommendedName>
        <fullName evidence="2">CCHC-type domain-containing protein</fullName>
    </recommendedName>
</protein>
<dbReference type="Pfam" id="PF14392">
    <property type="entry name" value="zf-CCHC_4"/>
    <property type="match status" value="1"/>
</dbReference>
<dbReference type="InterPro" id="IPR025836">
    <property type="entry name" value="Zn_knuckle_CX2CX4HX4C"/>
</dbReference>
<gene>
    <name evidence="3" type="ORF">LIER_20065</name>
</gene>